<dbReference type="STRING" id="1121279.SAMN02745887_00780"/>
<keyword evidence="2" id="KW-1185">Reference proteome</keyword>
<dbReference type="EMBL" id="FPKR01000003">
    <property type="protein sequence ID" value="SFZ73349.1"/>
    <property type="molecule type" value="Genomic_DNA"/>
</dbReference>
<dbReference type="AlphaFoldDB" id="A0A1K2H9Q3"/>
<dbReference type="RefSeq" id="WP_072427332.1">
    <property type="nucleotide sequence ID" value="NZ_FPKR01000003.1"/>
</dbReference>
<dbReference type="Proteomes" id="UP000186513">
    <property type="component" value="Unassembled WGS sequence"/>
</dbReference>
<reference evidence="1 2" key="1">
    <citation type="submission" date="2016-11" db="EMBL/GenBank/DDBJ databases">
        <authorList>
            <person name="Jaros S."/>
            <person name="Januszkiewicz K."/>
            <person name="Wedrychowicz H."/>
        </authorList>
    </citation>
    <scope>NUCLEOTIDE SEQUENCE [LARGE SCALE GENOMIC DNA]</scope>
    <source>
        <strain evidence="1 2">DSM 18899</strain>
    </source>
</reference>
<name>A0A1K2H9Q3_9NEIS</name>
<evidence type="ECO:0000313" key="1">
    <source>
        <dbReference type="EMBL" id="SFZ73349.1"/>
    </source>
</evidence>
<accession>A0A1K2H9Q3</accession>
<protein>
    <submittedName>
        <fullName evidence="1">Uncharacterized protein</fullName>
    </submittedName>
</protein>
<evidence type="ECO:0000313" key="2">
    <source>
        <dbReference type="Proteomes" id="UP000186513"/>
    </source>
</evidence>
<gene>
    <name evidence="1" type="ORF">SAMN02745887_00780</name>
</gene>
<sequence length="152" mass="15971">MKTEAVIPKPYPARGAQAFGATASDAIGFAAMLQAKTAQAAAARASNGPAASEPVDFTAMTRQQLFDWMNGQIRAGKLSLDDSTAFLGMTIKVSVASGQPVPLAGDTSRIDFIEKARQGVVGALERKDPALAKHLETAIAFMLCNQCQPYLA</sequence>
<proteinExistence type="predicted"/>
<organism evidence="1 2">
    <name type="scientific">Chitinimonas taiwanensis DSM 18899</name>
    <dbReference type="NCBI Taxonomy" id="1121279"/>
    <lineage>
        <taxon>Bacteria</taxon>
        <taxon>Pseudomonadati</taxon>
        <taxon>Pseudomonadota</taxon>
        <taxon>Betaproteobacteria</taxon>
        <taxon>Neisseriales</taxon>
        <taxon>Chitinibacteraceae</taxon>
        <taxon>Chitinimonas</taxon>
    </lineage>
</organism>